<protein>
    <submittedName>
        <fullName evidence="1">Uncharacterized protein</fullName>
    </submittedName>
</protein>
<reference evidence="1 2" key="1">
    <citation type="submission" date="2015-09" db="EMBL/GenBank/DDBJ databases">
        <title>Sorangium comparison.</title>
        <authorList>
            <person name="Zaburannyi N."/>
            <person name="Bunk B."/>
            <person name="Overmann J."/>
            <person name="Mueller R."/>
        </authorList>
    </citation>
    <scope>NUCLEOTIDE SEQUENCE [LARGE SCALE GENOMIC DNA]</scope>
    <source>
        <strain evidence="1 2">So ce836</strain>
    </source>
</reference>
<organism evidence="1 2">
    <name type="scientific">Sorangium cellulosum</name>
    <name type="common">Polyangium cellulosum</name>
    <dbReference type="NCBI Taxonomy" id="56"/>
    <lineage>
        <taxon>Bacteria</taxon>
        <taxon>Pseudomonadati</taxon>
        <taxon>Myxococcota</taxon>
        <taxon>Polyangia</taxon>
        <taxon>Polyangiales</taxon>
        <taxon>Polyangiaceae</taxon>
        <taxon>Sorangium</taxon>
    </lineage>
</organism>
<evidence type="ECO:0000313" key="1">
    <source>
        <dbReference type="EMBL" id="AUX34313.1"/>
    </source>
</evidence>
<proteinExistence type="predicted"/>
<evidence type="ECO:0000313" key="2">
    <source>
        <dbReference type="Proteomes" id="UP000295497"/>
    </source>
</evidence>
<dbReference type="AlphaFoldDB" id="A0A4P2QXP6"/>
<dbReference type="Proteomes" id="UP000295497">
    <property type="component" value="Chromosome"/>
</dbReference>
<sequence>MAMSPRVPWVQLSRRIYQIDLLSCTGRGGEVRHSDAVTEPAAATEMLARLGPPLEAPECRARDPTDGDDLVRWAQVCRVRHRA</sequence>
<name>A0A4P2QXP6_SORCE</name>
<accession>A0A4P2QXP6</accession>
<gene>
    <name evidence="1" type="ORF">SOCE836_064850</name>
</gene>
<dbReference type="EMBL" id="CP012672">
    <property type="protein sequence ID" value="AUX34313.1"/>
    <property type="molecule type" value="Genomic_DNA"/>
</dbReference>